<dbReference type="InterPro" id="IPR005119">
    <property type="entry name" value="LysR_subst-bd"/>
</dbReference>
<dbReference type="SUPFAM" id="SSF46785">
    <property type="entry name" value="Winged helix' DNA-binding domain"/>
    <property type="match status" value="1"/>
</dbReference>
<dbReference type="STRING" id="351605.Gura_1398"/>
<accession>A5G9Y8</accession>
<dbReference type="SUPFAM" id="SSF53850">
    <property type="entry name" value="Periplasmic binding protein-like II"/>
    <property type="match status" value="1"/>
</dbReference>
<dbReference type="InterPro" id="IPR000847">
    <property type="entry name" value="LysR_HTH_N"/>
</dbReference>
<dbReference type="Pfam" id="PF03466">
    <property type="entry name" value="LysR_substrate"/>
    <property type="match status" value="1"/>
</dbReference>
<keyword evidence="4" id="KW-0804">Transcription</keyword>
<dbReference type="InterPro" id="IPR036390">
    <property type="entry name" value="WH_DNA-bd_sf"/>
</dbReference>
<dbReference type="AlphaFoldDB" id="A5G9Y8"/>
<dbReference type="PRINTS" id="PR00039">
    <property type="entry name" value="HTHLYSR"/>
</dbReference>
<dbReference type="GO" id="GO:0000976">
    <property type="term" value="F:transcription cis-regulatory region binding"/>
    <property type="evidence" value="ECO:0007669"/>
    <property type="project" value="TreeGrafter"/>
</dbReference>
<feature type="domain" description="HTH lysR-type" evidence="5">
    <location>
        <begin position="1"/>
        <end position="58"/>
    </location>
</feature>
<dbReference type="Proteomes" id="UP000006695">
    <property type="component" value="Chromosome"/>
</dbReference>
<dbReference type="CDD" id="cd05466">
    <property type="entry name" value="PBP2_LTTR_substrate"/>
    <property type="match status" value="1"/>
</dbReference>
<organism evidence="6 7">
    <name type="scientific">Geotalea uraniireducens (strain Rf4)</name>
    <name type="common">Geobacter uraniireducens</name>
    <dbReference type="NCBI Taxonomy" id="351605"/>
    <lineage>
        <taxon>Bacteria</taxon>
        <taxon>Pseudomonadati</taxon>
        <taxon>Thermodesulfobacteriota</taxon>
        <taxon>Desulfuromonadia</taxon>
        <taxon>Geobacterales</taxon>
        <taxon>Geobacteraceae</taxon>
        <taxon>Geotalea</taxon>
    </lineage>
</organism>
<dbReference type="Gene3D" id="3.40.190.290">
    <property type="match status" value="1"/>
</dbReference>
<dbReference type="GO" id="GO:0003700">
    <property type="term" value="F:DNA-binding transcription factor activity"/>
    <property type="evidence" value="ECO:0007669"/>
    <property type="project" value="InterPro"/>
</dbReference>
<dbReference type="OrthoDB" id="5317428at2"/>
<keyword evidence="7" id="KW-1185">Reference proteome</keyword>
<protein>
    <submittedName>
        <fullName evidence="6">Transcriptional regulator, LysR family</fullName>
    </submittedName>
</protein>
<evidence type="ECO:0000256" key="2">
    <source>
        <dbReference type="ARBA" id="ARBA00023015"/>
    </source>
</evidence>
<gene>
    <name evidence="6" type="ordered locus">Gura_1398</name>
</gene>
<dbReference type="FunFam" id="1.10.10.10:FF:000001">
    <property type="entry name" value="LysR family transcriptional regulator"/>
    <property type="match status" value="1"/>
</dbReference>
<evidence type="ECO:0000256" key="4">
    <source>
        <dbReference type="ARBA" id="ARBA00023163"/>
    </source>
</evidence>
<dbReference type="PANTHER" id="PTHR30126:SF40">
    <property type="entry name" value="HTH-TYPE TRANSCRIPTIONAL REGULATOR GLTR"/>
    <property type="match status" value="1"/>
</dbReference>
<proteinExistence type="inferred from homology"/>
<sequence>MELSDLHIFLAVTNEQGFTAASKKLNCVQPNVTARIKKLEEELGVQLFYRNSRDVTLTSYGKQFYEHANRIIRLSREAFQALQMDNVMGPLTIGVTQTVASAYLPKILRTYHARFPKVYVTVKTLFGKRLLNSLLDHSMDYGLLEIPVGNSELITEYSWPQKLVMVYAPDYPIDDNDVTSLVFSSTCPYRQAMIDAFQFMGIVSSRHLNLLNVDTVLACAIGSVGVTVLPERLVTRDHIAPYVHMRDFPQREGIATINLIRHKDSVNAPQAMAFAQVVREVMDSVSSAETVIRGE</sequence>
<evidence type="ECO:0000313" key="7">
    <source>
        <dbReference type="Proteomes" id="UP000006695"/>
    </source>
</evidence>
<dbReference type="HOGENOM" id="CLU_039613_6_1_7"/>
<dbReference type="InterPro" id="IPR036388">
    <property type="entry name" value="WH-like_DNA-bd_sf"/>
</dbReference>
<comment type="similarity">
    <text evidence="1">Belongs to the LysR transcriptional regulatory family.</text>
</comment>
<dbReference type="Gene3D" id="1.10.10.10">
    <property type="entry name" value="Winged helix-like DNA-binding domain superfamily/Winged helix DNA-binding domain"/>
    <property type="match status" value="1"/>
</dbReference>
<name>A5G9Y8_GEOUR</name>
<evidence type="ECO:0000313" key="6">
    <source>
        <dbReference type="EMBL" id="ABQ25599.1"/>
    </source>
</evidence>
<dbReference type="PROSITE" id="PS50931">
    <property type="entry name" value="HTH_LYSR"/>
    <property type="match status" value="1"/>
</dbReference>
<evidence type="ECO:0000259" key="5">
    <source>
        <dbReference type="PROSITE" id="PS50931"/>
    </source>
</evidence>
<keyword evidence="2" id="KW-0805">Transcription regulation</keyword>
<dbReference type="RefSeq" id="WP_011938315.1">
    <property type="nucleotide sequence ID" value="NC_009483.1"/>
</dbReference>
<evidence type="ECO:0000256" key="1">
    <source>
        <dbReference type="ARBA" id="ARBA00009437"/>
    </source>
</evidence>
<dbReference type="Pfam" id="PF00126">
    <property type="entry name" value="HTH_1"/>
    <property type="match status" value="1"/>
</dbReference>
<dbReference type="EMBL" id="CP000698">
    <property type="protein sequence ID" value="ABQ25599.1"/>
    <property type="molecule type" value="Genomic_DNA"/>
</dbReference>
<evidence type="ECO:0000256" key="3">
    <source>
        <dbReference type="ARBA" id="ARBA00023125"/>
    </source>
</evidence>
<dbReference type="KEGG" id="gur:Gura_1398"/>
<dbReference type="PANTHER" id="PTHR30126">
    <property type="entry name" value="HTH-TYPE TRANSCRIPTIONAL REGULATOR"/>
    <property type="match status" value="1"/>
</dbReference>
<keyword evidence="3" id="KW-0238">DNA-binding</keyword>
<reference evidence="6 7" key="1">
    <citation type="submission" date="2007-05" db="EMBL/GenBank/DDBJ databases">
        <title>Complete sequence of Geobacter uraniireducens Rf4.</title>
        <authorList>
            <consortium name="US DOE Joint Genome Institute"/>
            <person name="Copeland A."/>
            <person name="Lucas S."/>
            <person name="Lapidus A."/>
            <person name="Barry K."/>
            <person name="Detter J.C."/>
            <person name="Glavina del Rio T."/>
            <person name="Hammon N."/>
            <person name="Israni S."/>
            <person name="Dalin E."/>
            <person name="Tice H."/>
            <person name="Pitluck S."/>
            <person name="Chertkov O."/>
            <person name="Brettin T."/>
            <person name="Bruce D."/>
            <person name="Han C."/>
            <person name="Schmutz J."/>
            <person name="Larimer F."/>
            <person name="Land M."/>
            <person name="Hauser L."/>
            <person name="Kyrpides N."/>
            <person name="Mikhailova N."/>
            <person name="Shelobolina E."/>
            <person name="Aklujkar M."/>
            <person name="Lovley D."/>
            <person name="Richardson P."/>
        </authorList>
    </citation>
    <scope>NUCLEOTIDE SEQUENCE [LARGE SCALE GENOMIC DNA]</scope>
    <source>
        <strain evidence="6 7">Rf4</strain>
    </source>
</reference>